<evidence type="ECO:0000256" key="2">
    <source>
        <dbReference type="ARBA" id="ARBA00022692"/>
    </source>
</evidence>
<evidence type="ECO:0000256" key="5">
    <source>
        <dbReference type="SAM" id="MobiDB-lite"/>
    </source>
</evidence>
<evidence type="ECO:0000256" key="6">
    <source>
        <dbReference type="SAM" id="Phobius"/>
    </source>
</evidence>
<dbReference type="GO" id="GO:0055064">
    <property type="term" value="P:chloride ion homeostasis"/>
    <property type="evidence" value="ECO:0007669"/>
    <property type="project" value="TreeGrafter"/>
</dbReference>
<feature type="transmembrane region" description="Helical" evidence="6">
    <location>
        <begin position="211"/>
        <end position="228"/>
    </location>
</feature>
<evidence type="ECO:0000256" key="4">
    <source>
        <dbReference type="ARBA" id="ARBA00023136"/>
    </source>
</evidence>
<dbReference type="GO" id="GO:0055078">
    <property type="term" value="P:sodium ion homeostasis"/>
    <property type="evidence" value="ECO:0007669"/>
    <property type="project" value="TreeGrafter"/>
</dbReference>
<feature type="compositionally biased region" description="Basic residues" evidence="5">
    <location>
        <begin position="34"/>
        <end position="48"/>
    </location>
</feature>
<feature type="domain" description="SLC12A transporter C-terminal" evidence="8">
    <location>
        <begin position="677"/>
        <end position="774"/>
    </location>
</feature>
<dbReference type="EMBL" id="HBHK01026723">
    <property type="protein sequence ID" value="CAD9706577.1"/>
    <property type="molecule type" value="Transcribed_RNA"/>
</dbReference>
<evidence type="ECO:0000313" key="9">
    <source>
        <dbReference type="EMBL" id="CAD9706577.1"/>
    </source>
</evidence>
<dbReference type="GO" id="GO:0006884">
    <property type="term" value="P:cell volume homeostasis"/>
    <property type="evidence" value="ECO:0007669"/>
    <property type="project" value="TreeGrafter"/>
</dbReference>
<evidence type="ECO:0000259" key="7">
    <source>
        <dbReference type="Pfam" id="PF00324"/>
    </source>
</evidence>
<reference evidence="9" key="1">
    <citation type="submission" date="2021-01" db="EMBL/GenBank/DDBJ databases">
        <authorList>
            <person name="Corre E."/>
            <person name="Pelletier E."/>
            <person name="Niang G."/>
            <person name="Scheremetjew M."/>
            <person name="Finn R."/>
            <person name="Kale V."/>
            <person name="Holt S."/>
            <person name="Cochrane G."/>
            <person name="Meng A."/>
            <person name="Brown T."/>
            <person name="Cohen L."/>
        </authorList>
    </citation>
    <scope>NUCLEOTIDE SEQUENCE</scope>
    <source>
        <strain evidence="9">NY070348D</strain>
    </source>
</reference>
<evidence type="ECO:0000256" key="3">
    <source>
        <dbReference type="ARBA" id="ARBA00022989"/>
    </source>
</evidence>
<name>A0A7S2SQ15_9STRA</name>
<feature type="domain" description="Amino acid permease/ SLC12A" evidence="7">
    <location>
        <begin position="65"/>
        <end position="573"/>
    </location>
</feature>
<dbReference type="Pfam" id="PF00324">
    <property type="entry name" value="AA_permease"/>
    <property type="match status" value="1"/>
</dbReference>
<gene>
    <name evidence="9" type="ORF">QSP1433_LOCUS16819</name>
</gene>
<feature type="transmembrane region" description="Helical" evidence="6">
    <location>
        <begin position="300"/>
        <end position="322"/>
    </location>
</feature>
<dbReference type="GO" id="GO:0016020">
    <property type="term" value="C:membrane"/>
    <property type="evidence" value="ECO:0007669"/>
    <property type="project" value="UniProtKB-SubCell"/>
</dbReference>
<dbReference type="InterPro" id="IPR018491">
    <property type="entry name" value="SLC12_C"/>
</dbReference>
<feature type="transmembrane region" description="Helical" evidence="6">
    <location>
        <begin position="334"/>
        <end position="358"/>
    </location>
</feature>
<feature type="transmembrane region" description="Helical" evidence="6">
    <location>
        <begin position="183"/>
        <end position="204"/>
    </location>
</feature>
<dbReference type="Gene3D" id="1.20.1740.10">
    <property type="entry name" value="Amino acid/polyamine transporter I"/>
    <property type="match status" value="1"/>
</dbReference>
<dbReference type="GO" id="GO:0055075">
    <property type="term" value="P:potassium ion homeostasis"/>
    <property type="evidence" value="ECO:0007669"/>
    <property type="project" value="TreeGrafter"/>
</dbReference>
<dbReference type="Pfam" id="PF03522">
    <property type="entry name" value="SLC12"/>
    <property type="match status" value="2"/>
</dbReference>
<protein>
    <submittedName>
        <fullName evidence="9">Uncharacterized protein</fullName>
    </submittedName>
</protein>
<dbReference type="PANTHER" id="PTHR11827:SF103">
    <property type="entry name" value="SODIUM CHLORIDE COTRANSPORTER 69, ISOFORM E"/>
    <property type="match status" value="1"/>
</dbReference>
<feature type="transmembrane region" description="Helical" evidence="6">
    <location>
        <begin position="401"/>
        <end position="422"/>
    </location>
</feature>
<feature type="transmembrane region" description="Helical" evidence="6">
    <location>
        <begin position="448"/>
        <end position="465"/>
    </location>
</feature>
<feature type="transmembrane region" description="Helical" evidence="6">
    <location>
        <begin position="511"/>
        <end position="542"/>
    </location>
</feature>
<evidence type="ECO:0000256" key="1">
    <source>
        <dbReference type="ARBA" id="ARBA00004141"/>
    </source>
</evidence>
<dbReference type="GO" id="GO:1990573">
    <property type="term" value="P:potassium ion import across plasma membrane"/>
    <property type="evidence" value="ECO:0007669"/>
    <property type="project" value="TreeGrafter"/>
</dbReference>
<keyword evidence="4 6" id="KW-0472">Membrane</keyword>
<dbReference type="InterPro" id="IPR004841">
    <property type="entry name" value="AA-permease/SLC12A_dom"/>
</dbReference>
<keyword evidence="3 6" id="KW-1133">Transmembrane helix</keyword>
<dbReference type="InterPro" id="IPR004842">
    <property type="entry name" value="SLC12A_fam"/>
</dbReference>
<feature type="region of interest" description="Disordered" evidence="5">
    <location>
        <begin position="1"/>
        <end position="56"/>
    </location>
</feature>
<feature type="domain" description="SLC12A transporter C-terminal" evidence="8">
    <location>
        <begin position="805"/>
        <end position="1124"/>
    </location>
</feature>
<feature type="transmembrane region" description="Helical" evidence="6">
    <location>
        <begin position="471"/>
        <end position="490"/>
    </location>
</feature>
<feature type="transmembrane region" description="Helical" evidence="6">
    <location>
        <begin position="139"/>
        <end position="163"/>
    </location>
</feature>
<dbReference type="AlphaFoldDB" id="A0A7S2SQ15"/>
<proteinExistence type="predicted"/>
<dbReference type="GO" id="GO:0008511">
    <property type="term" value="F:sodium:potassium:chloride symporter activity"/>
    <property type="evidence" value="ECO:0007669"/>
    <property type="project" value="TreeGrafter"/>
</dbReference>
<sequence>MSERAGLDWGSESRPTDRADYGETLTSHGGTMSRLRRGLFRKGKKKQPKRDEEEEQRGKLGMIDGVFFRVLTNLFGVILFLRLGWLVAYAGVWVGIIVVVISSVLTLITALSLSAICTNGKVAAGGAYYLISRSLGPEFGASIGILFYVATSVSVSLYLLGFAETVTNQVGHPIISDAWDERLLAFFALLFCQLVCLVGVTWVIKVEKIMLFILLIAIVLFVIGTFVGPSEHFQPGPPGEKDWFGWTALSGKNAGSDFNGAAAPEPSLMAYLNITGFNTVTQCVKSSAQVLQEEYGNVNVGTALAVFFPAVTGILAGANISGDLKNPSKAIPTGTISAIIVGGLCYVMLICLFGAGFYRTTVINAVKVEDSDDTFTCSYGGLFHDSALVAKASIWAPGVYFGIYAASISSGLAALLGAPRILQALAKDRLFSIFDPLAKGVGKTDEPIRAYAVTFVIATLCIMTGDINTVAPLITTFFLASYAMVNYACFSAEESKSPGWRPTFRYFSKWLAFFGAFGCISAMLFLSAITGFITFTIGLALYKYVEVSNREGLGSASNWGPHKEAAEYNTALKSALLLEQEPGPAQVPMRSDNAKNLHRRAKTTQVENEEVNGDHTEIELGTRVGGGGVLPVGGSEYEDYDEDEDAMLHGNVPLFDTTHVKNYRPQCLVLSGPPNRRPALAVFIAGLKKARGVTVFGDVLVGDLGDPELLKTRNTRAATSYVAKYGIKAFNDVVIAPSFRTGCRSLMQLSGLGRRMRVNTIVLGFLDDWKIPVSQRVHRRSIQFDRAGTSSGEQQDEDAVSPPVSVVDYVGVIGDAFDLGLGVCILRGELNLLRSEYLTETIRTEMNQVLSLGFGKNKGQFLEQNGAYANANYDETGPAPIHTIVSAESHETVDFSNVEGEHSAAAAAAAHDTNNNNEGHGRKSARRIDVWWLVDDGGLTIMLPHFIRQAKSPPWVGCDLRVMAIGATDEEAEKERIEMAKLLKKLRIQATVSVVALSSYEADAAEGNMHRHSTTSSDGMHNITLDDSNDAHLQHTNIQKQLFRAYSSMDDTQSRSRTETYERVGKLIALHSKDALLVVVSLPVPPMSLDPEEYMQWLDLLSKSSEPPVLMVRGSQRDVVTMFS</sequence>
<accession>A0A7S2SQ15</accession>
<organism evidence="9">
    <name type="scientific">Mucochytrium quahogii</name>
    <dbReference type="NCBI Taxonomy" id="96639"/>
    <lineage>
        <taxon>Eukaryota</taxon>
        <taxon>Sar</taxon>
        <taxon>Stramenopiles</taxon>
        <taxon>Bigyra</taxon>
        <taxon>Labyrinthulomycetes</taxon>
        <taxon>Thraustochytrida</taxon>
        <taxon>Thraustochytriidae</taxon>
        <taxon>Mucochytrium</taxon>
    </lineage>
</organism>
<keyword evidence="2 6" id="KW-0812">Transmembrane</keyword>
<feature type="transmembrane region" description="Helical" evidence="6">
    <location>
        <begin position="93"/>
        <end position="118"/>
    </location>
</feature>
<dbReference type="PANTHER" id="PTHR11827">
    <property type="entry name" value="SOLUTE CARRIER FAMILY 12, CATION COTRANSPORTERS"/>
    <property type="match status" value="1"/>
</dbReference>
<evidence type="ECO:0000259" key="8">
    <source>
        <dbReference type="Pfam" id="PF03522"/>
    </source>
</evidence>
<comment type="subcellular location">
    <subcellularLocation>
        <location evidence="1">Membrane</location>
        <topology evidence="1">Multi-pass membrane protein</topology>
    </subcellularLocation>
</comment>
<feature type="transmembrane region" description="Helical" evidence="6">
    <location>
        <begin position="66"/>
        <end position="87"/>
    </location>
</feature>